<name>A0AAW4JJX6_9ACTN</name>
<keyword evidence="4" id="KW-0963">Cytoplasm</keyword>
<protein>
    <recommendedName>
        <fullName evidence="4">N-acetyl-gamma-glutamyl-phosphate reductase</fullName>
        <shortName evidence="4">AGPR</shortName>
        <ecNumber evidence="4">1.2.1.38</ecNumber>
    </recommendedName>
    <alternativeName>
        <fullName evidence="4">N-acetyl-glutamate semialdehyde dehydrogenase</fullName>
        <shortName evidence="4">NAGSA dehydrogenase</shortName>
    </alternativeName>
</protein>
<dbReference type="GeneID" id="93473314"/>
<evidence type="ECO:0000256" key="2">
    <source>
        <dbReference type="ARBA" id="ARBA00022857"/>
    </source>
</evidence>
<dbReference type="GO" id="GO:0003942">
    <property type="term" value="F:N-acetyl-gamma-glutamyl-phosphate reductase activity"/>
    <property type="evidence" value="ECO:0007669"/>
    <property type="project" value="UniProtKB-UniRule"/>
</dbReference>
<feature type="domain" description="Semialdehyde dehydrogenase NAD-binding" evidence="5">
    <location>
        <begin position="3"/>
        <end position="139"/>
    </location>
</feature>
<evidence type="ECO:0000313" key="7">
    <source>
        <dbReference type="EMBL" id="SCF14727.1"/>
    </source>
</evidence>
<dbReference type="RefSeq" id="WP_091427639.1">
    <property type="nucleotide sequence ID" value="NZ_FMCQ01000012.1"/>
</dbReference>
<dbReference type="Gene3D" id="3.30.360.10">
    <property type="entry name" value="Dihydrodipicolinate Reductase, domain 2"/>
    <property type="match status" value="1"/>
</dbReference>
<dbReference type="EMBL" id="JAGFVQ010000036">
    <property type="protein sequence ID" value="MBO4142158.1"/>
    <property type="molecule type" value="Genomic_DNA"/>
</dbReference>
<dbReference type="Gene3D" id="3.40.50.720">
    <property type="entry name" value="NAD(P)-binding Rossmann-like Domain"/>
    <property type="match status" value="1"/>
</dbReference>
<dbReference type="EC" id="1.2.1.38" evidence="4"/>
<evidence type="ECO:0000256" key="3">
    <source>
        <dbReference type="ARBA" id="ARBA00023002"/>
    </source>
</evidence>
<dbReference type="EMBL" id="FMCQ01000012">
    <property type="protein sequence ID" value="SCF14727.1"/>
    <property type="molecule type" value="Genomic_DNA"/>
</dbReference>
<evidence type="ECO:0000313" key="6">
    <source>
        <dbReference type="EMBL" id="MBO4142158.1"/>
    </source>
</evidence>
<dbReference type="SUPFAM" id="SSF55347">
    <property type="entry name" value="Glyceraldehyde-3-phosphate dehydrogenase-like, C-terminal domain"/>
    <property type="match status" value="1"/>
</dbReference>
<evidence type="ECO:0000259" key="5">
    <source>
        <dbReference type="SMART" id="SM00859"/>
    </source>
</evidence>
<comment type="pathway">
    <text evidence="4">Amino-acid biosynthesis; L-arginine biosynthesis; N(2)-acetyl-L-ornithine from L-glutamate: step 3/4.</text>
</comment>
<dbReference type="CDD" id="cd23939">
    <property type="entry name" value="AGPR_1_C_LysY"/>
    <property type="match status" value="1"/>
</dbReference>
<reference evidence="6" key="2">
    <citation type="submission" date="2021-03" db="EMBL/GenBank/DDBJ databases">
        <title>X isolated from Micromonospora tulbaghiae.</title>
        <authorList>
            <person name="Stennett H.L."/>
        </authorList>
    </citation>
    <scope>NUCLEOTIDE SEQUENCE</scope>
    <source>
        <strain evidence="6">28M1-20</strain>
    </source>
</reference>
<dbReference type="Pfam" id="PF22698">
    <property type="entry name" value="Semialdhyde_dhC_1"/>
    <property type="match status" value="1"/>
</dbReference>
<dbReference type="InterPro" id="IPR000534">
    <property type="entry name" value="Semialdehyde_DH_NAD-bd"/>
</dbReference>
<gene>
    <name evidence="4 6" type="primary">argC</name>
    <name evidence="7" type="ORF">GA0070562_0620</name>
    <name evidence="6" type="ORF">J5U46_18570</name>
</gene>
<evidence type="ECO:0000256" key="4">
    <source>
        <dbReference type="HAMAP-Rule" id="MF_00150"/>
    </source>
</evidence>
<keyword evidence="1 4" id="KW-0028">Amino-acid biosynthesis</keyword>
<dbReference type="GO" id="GO:0006526">
    <property type="term" value="P:L-arginine biosynthetic process"/>
    <property type="evidence" value="ECO:0007669"/>
    <property type="project" value="UniProtKB-UniRule"/>
</dbReference>
<proteinExistence type="inferred from homology"/>
<dbReference type="AlphaFoldDB" id="A0AAW4JJX6"/>
<keyword evidence="2 4" id="KW-0521">NADP</keyword>
<keyword evidence="8" id="KW-1185">Reference proteome</keyword>
<evidence type="ECO:0000313" key="8">
    <source>
        <dbReference type="Proteomes" id="UP000199405"/>
    </source>
</evidence>
<accession>A0AAW4JJX6</accession>
<dbReference type="Pfam" id="PF01118">
    <property type="entry name" value="Semialdhyde_dh"/>
    <property type="match status" value="1"/>
</dbReference>
<dbReference type="Proteomes" id="UP000199405">
    <property type="component" value="Unassembled WGS sequence"/>
</dbReference>
<dbReference type="PANTHER" id="PTHR32338">
    <property type="entry name" value="N-ACETYL-GAMMA-GLUTAMYL-PHOSPHATE REDUCTASE, CHLOROPLASTIC-RELATED-RELATED"/>
    <property type="match status" value="1"/>
</dbReference>
<comment type="function">
    <text evidence="4">Catalyzes the NADPH-dependent reduction of N-acetyl-5-glutamyl phosphate to yield N-acetyl-L-glutamate 5-semialdehyde.</text>
</comment>
<dbReference type="HAMAP" id="MF_00150">
    <property type="entry name" value="ArgC_type1"/>
    <property type="match status" value="1"/>
</dbReference>
<keyword evidence="3 4" id="KW-0560">Oxidoreductase</keyword>
<dbReference type="SMART" id="SM00859">
    <property type="entry name" value="Semialdhyde_dh"/>
    <property type="match status" value="1"/>
</dbReference>
<comment type="caution">
    <text evidence="6">The sequence shown here is derived from an EMBL/GenBank/DDBJ whole genome shotgun (WGS) entry which is preliminary data.</text>
</comment>
<dbReference type="InterPro" id="IPR058924">
    <property type="entry name" value="AGPR_dimerisation_dom"/>
</dbReference>
<evidence type="ECO:0000256" key="1">
    <source>
        <dbReference type="ARBA" id="ARBA00022605"/>
    </source>
</evidence>
<feature type="active site" evidence="4">
    <location>
        <position position="147"/>
    </location>
</feature>
<organism evidence="6 9">
    <name type="scientific">Micromonospora tulbaghiae</name>
    <dbReference type="NCBI Taxonomy" id="479978"/>
    <lineage>
        <taxon>Bacteria</taxon>
        <taxon>Bacillati</taxon>
        <taxon>Actinomycetota</taxon>
        <taxon>Actinomycetes</taxon>
        <taxon>Micromonosporales</taxon>
        <taxon>Micromonosporaceae</taxon>
        <taxon>Micromonospora</taxon>
    </lineage>
</organism>
<dbReference type="PANTHER" id="PTHR32338:SF11">
    <property type="entry name" value="[LYSW]-L-2-AMINOADIPATE_[LYSW]-L-GLUTAMATE PHOSPHATE REDUCTASE-RELATED"/>
    <property type="match status" value="1"/>
</dbReference>
<keyword evidence="4" id="KW-0055">Arginine biosynthesis</keyword>
<dbReference type="GO" id="GO:0070401">
    <property type="term" value="F:NADP+ binding"/>
    <property type="evidence" value="ECO:0007669"/>
    <property type="project" value="InterPro"/>
</dbReference>
<dbReference type="SUPFAM" id="SSF51735">
    <property type="entry name" value="NAD(P)-binding Rossmann-fold domains"/>
    <property type="match status" value="1"/>
</dbReference>
<dbReference type="GO" id="GO:0051287">
    <property type="term" value="F:NAD binding"/>
    <property type="evidence" value="ECO:0007669"/>
    <property type="project" value="InterPro"/>
</dbReference>
<comment type="catalytic activity">
    <reaction evidence="4">
        <text>N-acetyl-L-glutamate 5-semialdehyde + phosphate + NADP(+) = N-acetyl-L-glutamyl 5-phosphate + NADPH + H(+)</text>
        <dbReference type="Rhea" id="RHEA:21588"/>
        <dbReference type="ChEBI" id="CHEBI:15378"/>
        <dbReference type="ChEBI" id="CHEBI:29123"/>
        <dbReference type="ChEBI" id="CHEBI:43474"/>
        <dbReference type="ChEBI" id="CHEBI:57783"/>
        <dbReference type="ChEBI" id="CHEBI:57936"/>
        <dbReference type="ChEBI" id="CHEBI:58349"/>
        <dbReference type="EC" id="1.2.1.38"/>
    </reaction>
</comment>
<comment type="subcellular location">
    <subcellularLocation>
        <location evidence="4">Cytoplasm</location>
    </subcellularLocation>
</comment>
<evidence type="ECO:0000313" key="9">
    <source>
        <dbReference type="Proteomes" id="UP000669887"/>
    </source>
</evidence>
<reference evidence="7 8" key="1">
    <citation type="submission" date="2016-06" db="EMBL/GenBank/DDBJ databases">
        <authorList>
            <person name="Varghese N."/>
            <person name="Submissions Spin"/>
        </authorList>
    </citation>
    <scope>NUCLEOTIDE SEQUENCE [LARGE SCALE GENOMIC DNA]</scope>
    <source>
        <strain evidence="7 8">DSM 45142</strain>
    </source>
</reference>
<dbReference type="GO" id="GO:0005737">
    <property type="term" value="C:cytoplasm"/>
    <property type="evidence" value="ECO:0007669"/>
    <property type="project" value="UniProtKB-SubCell"/>
</dbReference>
<sequence>MIRAAVVGAAGYIGGEVLRLLLGHPRVEVAAAVSSRFPGKRVDGPHPNLRGVTDLTFCTEEQLTEYDVLFLATPHRTTMRTLPRLAALAKTVIDLSGDFRLRDAEVFRRYYGEPHEAPELLDEFVPGFPELAREQLTGADRIAVPGCMAAAAILALTPLTDEGLIEPDVDVDARTGSSGSGATAGEANLHAERSGALRLFATSGHRHEAEIAQACGVRPTMTATGVEAVRGVQVVCRTRLREGITEQEVRAAYRRRYAEEPFVRVVAQRRGLYRLPEPKILLGSNFCDVGFALQPDSRRLLAVSALDNLVKGGAGNAVQSLNVRMGWPERLGLEFPGLHPV</sequence>
<dbReference type="InterPro" id="IPR036291">
    <property type="entry name" value="NAD(P)-bd_dom_sf"/>
</dbReference>
<dbReference type="InterPro" id="IPR050085">
    <property type="entry name" value="AGPR"/>
</dbReference>
<dbReference type="NCBIfam" id="TIGR01850">
    <property type="entry name" value="argC"/>
    <property type="match status" value="1"/>
</dbReference>
<dbReference type="Proteomes" id="UP000669887">
    <property type="component" value="Unassembled WGS sequence"/>
</dbReference>
<comment type="similarity">
    <text evidence="4">Belongs to the NAGSA dehydrogenase family. Type 1 subfamily.</text>
</comment>
<dbReference type="InterPro" id="IPR000706">
    <property type="entry name" value="AGPR_type-1"/>
</dbReference>